<dbReference type="EC" id="2.4.1.342" evidence="3"/>
<dbReference type="EMBL" id="CAJZAF010000062">
    <property type="protein sequence ID" value="CAG9187235.1"/>
    <property type="molecule type" value="Genomic_DNA"/>
</dbReference>
<dbReference type="InterPro" id="IPR050194">
    <property type="entry name" value="Glycosyltransferase_grp1"/>
</dbReference>
<dbReference type="CDD" id="cd03808">
    <property type="entry name" value="GT4_CapM-like"/>
    <property type="match status" value="1"/>
</dbReference>
<organism evidence="3 4">
    <name type="scientific">Cupriavidus pinatubonensis</name>
    <dbReference type="NCBI Taxonomy" id="248026"/>
    <lineage>
        <taxon>Bacteria</taxon>
        <taxon>Pseudomonadati</taxon>
        <taxon>Pseudomonadota</taxon>
        <taxon>Betaproteobacteria</taxon>
        <taxon>Burkholderiales</taxon>
        <taxon>Burkholderiaceae</taxon>
        <taxon>Cupriavidus</taxon>
    </lineage>
</organism>
<dbReference type="PANTHER" id="PTHR45947">
    <property type="entry name" value="SULFOQUINOVOSYL TRANSFERASE SQD2"/>
    <property type="match status" value="1"/>
</dbReference>
<dbReference type="PANTHER" id="PTHR45947:SF3">
    <property type="entry name" value="SULFOQUINOVOSYL TRANSFERASE SQD2"/>
    <property type="match status" value="1"/>
</dbReference>
<gene>
    <name evidence="3" type="primary">glgM</name>
    <name evidence="3" type="ORF">LMG23994_06680</name>
</gene>
<dbReference type="Gene3D" id="3.40.50.2000">
    <property type="entry name" value="Glycogen Phosphorylase B"/>
    <property type="match status" value="2"/>
</dbReference>
<protein>
    <submittedName>
        <fullName evidence="3">Alpha-maltose-1-phosphate synthase</fullName>
        <ecNumber evidence="3">2.4.1.342</ecNumber>
    </submittedName>
</protein>
<evidence type="ECO:0000313" key="4">
    <source>
        <dbReference type="Proteomes" id="UP000701702"/>
    </source>
</evidence>
<dbReference type="InterPro" id="IPR028098">
    <property type="entry name" value="Glyco_trans_4-like_N"/>
</dbReference>
<dbReference type="Pfam" id="PF13439">
    <property type="entry name" value="Glyco_transf_4"/>
    <property type="match status" value="1"/>
</dbReference>
<accession>A0ABM8Y396</accession>
<proteinExistence type="predicted"/>
<evidence type="ECO:0000259" key="1">
    <source>
        <dbReference type="Pfam" id="PF00534"/>
    </source>
</evidence>
<comment type="caution">
    <text evidence="3">The sequence shown here is derived from an EMBL/GenBank/DDBJ whole genome shotgun (WGS) entry which is preliminary data.</text>
</comment>
<dbReference type="SUPFAM" id="SSF53756">
    <property type="entry name" value="UDP-Glycosyltransferase/glycogen phosphorylase"/>
    <property type="match status" value="1"/>
</dbReference>
<dbReference type="InterPro" id="IPR001296">
    <property type="entry name" value="Glyco_trans_1"/>
</dbReference>
<reference evidence="3 4" key="1">
    <citation type="submission" date="2021-08" db="EMBL/GenBank/DDBJ databases">
        <authorList>
            <person name="Peeters C."/>
        </authorList>
    </citation>
    <scope>NUCLEOTIDE SEQUENCE [LARGE SCALE GENOMIC DNA]</scope>
    <source>
        <strain evidence="3 4">LMG 23994</strain>
    </source>
</reference>
<dbReference type="RefSeq" id="WP_224010391.1">
    <property type="nucleotide sequence ID" value="NZ_CAJZAF010000062.1"/>
</dbReference>
<keyword evidence="3" id="KW-0328">Glycosyltransferase</keyword>
<feature type="domain" description="Glycosyl transferase family 1" evidence="1">
    <location>
        <begin position="195"/>
        <end position="344"/>
    </location>
</feature>
<evidence type="ECO:0000259" key="2">
    <source>
        <dbReference type="Pfam" id="PF13439"/>
    </source>
</evidence>
<sequence>MSATSARRPRIAYLITNSEIGGAQAHVADLMQAMRQHADVTLLAGGDGHLFATAQAAGIPAIRLRMLDNALSPVRAVQTLRELNTALRQVAPDIIHAHSAKAGALGRVAGKMLGIPVIYTVHGFAFKPAAPWRQRMAARVTEWLLAPLATRLICVADGERELARSLPIAGSRISVIRNGLDDVTARATPGDPLRRIAMVARFARPKRPDVLLDAFGEAGLTDCELVMAGDGPQLPAMRARAQAMAPARVEFPGSVHDVPGLLASAQVFVLVSDHEAFPLSVLEAMRAGLPVIASDLPGIREQLDDGRCGILLKDNRPQTLASALQELATDAPRRESLGRLARQRWEQQFGLTRMIQATWAVYQDTLASAPRYQASARQRHAEN</sequence>
<name>A0ABM8Y396_9BURK</name>
<evidence type="ECO:0000313" key="3">
    <source>
        <dbReference type="EMBL" id="CAG9187235.1"/>
    </source>
</evidence>
<dbReference type="GO" id="GO:0016757">
    <property type="term" value="F:glycosyltransferase activity"/>
    <property type="evidence" value="ECO:0007669"/>
    <property type="project" value="UniProtKB-KW"/>
</dbReference>
<dbReference type="Pfam" id="PF00534">
    <property type="entry name" value="Glycos_transf_1"/>
    <property type="match status" value="1"/>
</dbReference>
<keyword evidence="3" id="KW-0808">Transferase</keyword>
<dbReference type="Proteomes" id="UP000701702">
    <property type="component" value="Unassembled WGS sequence"/>
</dbReference>
<feature type="domain" description="Glycosyltransferase subfamily 4-like N-terminal" evidence="2">
    <location>
        <begin position="20"/>
        <end position="181"/>
    </location>
</feature>
<keyword evidence="4" id="KW-1185">Reference proteome</keyword>